<keyword evidence="1" id="KW-0472">Membrane</keyword>
<dbReference type="AlphaFoldDB" id="A0A0K2VGE6"/>
<reference evidence="2" key="1">
    <citation type="submission" date="2014-05" db="EMBL/GenBank/DDBJ databases">
        <authorList>
            <person name="Chronopoulou M."/>
        </authorList>
    </citation>
    <scope>NUCLEOTIDE SEQUENCE</scope>
    <source>
        <tissue evidence="2">Whole organism</tissue>
    </source>
</reference>
<name>A0A0K2VGE6_LEPSM</name>
<organism evidence="2">
    <name type="scientific">Lepeophtheirus salmonis</name>
    <name type="common">Salmon louse</name>
    <name type="synonym">Caligus salmonis</name>
    <dbReference type="NCBI Taxonomy" id="72036"/>
    <lineage>
        <taxon>Eukaryota</taxon>
        <taxon>Metazoa</taxon>
        <taxon>Ecdysozoa</taxon>
        <taxon>Arthropoda</taxon>
        <taxon>Crustacea</taxon>
        <taxon>Multicrustacea</taxon>
        <taxon>Hexanauplia</taxon>
        <taxon>Copepoda</taxon>
        <taxon>Siphonostomatoida</taxon>
        <taxon>Caligidae</taxon>
        <taxon>Lepeophtheirus</taxon>
    </lineage>
</organism>
<accession>A0A0K2VGE6</accession>
<evidence type="ECO:0000256" key="1">
    <source>
        <dbReference type="SAM" id="Phobius"/>
    </source>
</evidence>
<keyword evidence="1" id="KW-0812">Transmembrane</keyword>
<evidence type="ECO:0000313" key="2">
    <source>
        <dbReference type="EMBL" id="CDW49021.1"/>
    </source>
</evidence>
<dbReference type="EMBL" id="HACA01031660">
    <property type="protein sequence ID" value="CDW49021.1"/>
    <property type="molecule type" value="Transcribed_RNA"/>
</dbReference>
<protein>
    <submittedName>
        <fullName evidence="2">Uncharacterized protein</fullName>
    </submittedName>
</protein>
<feature type="non-terminal residue" evidence="2">
    <location>
        <position position="1"/>
    </location>
</feature>
<proteinExistence type="predicted"/>
<keyword evidence="1" id="KW-1133">Transmembrane helix</keyword>
<feature type="transmembrane region" description="Helical" evidence="1">
    <location>
        <begin position="77"/>
        <end position="100"/>
    </location>
</feature>
<sequence>CDLRKRIFLRQLMAKTNQEKEDFSTTDTYTLTKSLLLSLLQMRTITFVICITRRKGSKCKEEWLSINENLPLPPASVFYLFFFPTLSLPSQLILIIIVYYL</sequence>